<keyword evidence="3" id="KW-0560">Oxidoreductase</keyword>
<dbReference type="AlphaFoldDB" id="A0A9P5CI53"/>
<reference evidence="4 5" key="1">
    <citation type="submission" date="2018-06" db="EMBL/GenBank/DDBJ databases">
        <title>Genome analysis of cellulolytic fungus Trichoderma lentiforme CFAM-422.</title>
        <authorList>
            <person name="Steindorff A.S."/>
            <person name="Formighieri E.F."/>
            <person name="Midorikawa G.E.O."/>
            <person name="Tamietti M.S."/>
            <person name="Ramos E.Z."/>
            <person name="Silva A.S."/>
            <person name="Bon E.P.S."/>
            <person name="Mendes T.D."/>
            <person name="Damaso M.C.T."/>
            <person name="Favaro L.C.L."/>
        </authorList>
    </citation>
    <scope>NUCLEOTIDE SEQUENCE [LARGE SCALE GENOMIC DNA]</scope>
    <source>
        <strain evidence="4 5">CFAM-422</strain>
    </source>
</reference>
<dbReference type="PANTHER" id="PTHR24320:SF282">
    <property type="entry name" value="WW DOMAIN-CONTAINING OXIDOREDUCTASE"/>
    <property type="match status" value="1"/>
</dbReference>
<sequence>MHSKEPEFSENDIPDLSGYVAIVTGGNSGIGYETANQLALHNARVYIASRSQERVNQAIGQMSQAAMGKTLDLHFLQIDLQDLKSVKAAAEHFMTLETRLDILINNAGVMTVPFKLTADGLETQWQVNYVSPHVFTSSLMSLLLSTASTLDTKDRVRVVHVSSDAAFFGPDAVQWNDVNMTSTKGVMELWKRYGHSKQAIIRDAKELNDRYSSQGVTAYSVHPGIVKSNLQGHDPTLMGKVVRVAMKLGAGDTPLHGALNSLYCATSPSAPVQGQGKFFVPVGKPDSRADKWIRDREGNSRLWELGESQLKRLQ</sequence>
<evidence type="ECO:0000313" key="5">
    <source>
        <dbReference type="Proteomes" id="UP000801864"/>
    </source>
</evidence>
<comment type="caution">
    <text evidence="4">The sequence shown here is derived from an EMBL/GenBank/DDBJ whole genome shotgun (WGS) entry which is preliminary data.</text>
</comment>
<dbReference type="SUPFAM" id="SSF51735">
    <property type="entry name" value="NAD(P)-binding Rossmann-fold domains"/>
    <property type="match status" value="1"/>
</dbReference>
<keyword evidence="2" id="KW-0521">NADP</keyword>
<protein>
    <submittedName>
        <fullName evidence="4">Uncharacterized protein</fullName>
    </submittedName>
</protein>
<dbReference type="Gene3D" id="3.40.50.720">
    <property type="entry name" value="NAD(P)-binding Rossmann-like Domain"/>
    <property type="match status" value="1"/>
</dbReference>
<dbReference type="Proteomes" id="UP000801864">
    <property type="component" value="Unassembled WGS sequence"/>
</dbReference>
<name>A0A9P5CI53_9HYPO</name>
<organism evidence="4 5">
    <name type="scientific">Trichoderma lentiforme</name>
    <dbReference type="NCBI Taxonomy" id="1567552"/>
    <lineage>
        <taxon>Eukaryota</taxon>
        <taxon>Fungi</taxon>
        <taxon>Dikarya</taxon>
        <taxon>Ascomycota</taxon>
        <taxon>Pezizomycotina</taxon>
        <taxon>Sordariomycetes</taxon>
        <taxon>Hypocreomycetidae</taxon>
        <taxon>Hypocreales</taxon>
        <taxon>Hypocreaceae</taxon>
        <taxon>Trichoderma</taxon>
    </lineage>
</organism>
<dbReference type="Pfam" id="PF00106">
    <property type="entry name" value="adh_short"/>
    <property type="match status" value="1"/>
</dbReference>
<evidence type="ECO:0000256" key="2">
    <source>
        <dbReference type="ARBA" id="ARBA00022857"/>
    </source>
</evidence>
<dbReference type="InterPro" id="IPR002347">
    <property type="entry name" value="SDR_fam"/>
</dbReference>
<evidence type="ECO:0000313" key="4">
    <source>
        <dbReference type="EMBL" id="KAF3076574.1"/>
    </source>
</evidence>
<accession>A0A9P5CI53</accession>
<dbReference type="GO" id="GO:0016491">
    <property type="term" value="F:oxidoreductase activity"/>
    <property type="evidence" value="ECO:0007669"/>
    <property type="project" value="UniProtKB-KW"/>
</dbReference>
<keyword evidence="5" id="KW-1185">Reference proteome</keyword>
<gene>
    <name evidence="4" type="ORF">CFAM422_001731</name>
</gene>
<dbReference type="EMBL" id="QLNT01000002">
    <property type="protein sequence ID" value="KAF3076574.1"/>
    <property type="molecule type" value="Genomic_DNA"/>
</dbReference>
<dbReference type="PANTHER" id="PTHR24320">
    <property type="entry name" value="RETINOL DEHYDROGENASE"/>
    <property type="match status" value="1"/>
</dbReference>
<comment type="similarity">
    <text evidence="1">Belongs to the short-chain dehydrogenases/reductases (SDR) family.</text>
</comment>
<dbReference type="PRINTS" id="PR00081">
    <property type="entry name" value="GDHRDH"/>
</dbReference>
<evidence type="ECO:0000256" key="3">
    <source>
        <dbReference type="ARBA" id="ARBA00023002"/>
    </source>
</evidence>
<dbReference type="InterPro" id="IPR036291">
    <property type="entry name" value="NAD(P)-bd_dom_sf"/>
</dbReference>
<proteinExistence type="inferred from homology"/>
<evidence type="ECO:0000256" key="1">
    <source>
        <dbReference type="ARBA" id="ARBA00006484"/>
    </source>
</evidence>